<reference evidence="9" key="1">
    <citation type="submission" date="2021-09" db="EMBL/GenBank/DDBJ databases">
        <authorList>
            <consortium name="AG Swart"/>
            <person name="Singh M."/>
            <person name="Singh A."/>
            <person name="Seah K."/>
            <person name="Emmerich C."/>
        </authorList>
    </citation>
    <scope>NUCLEOTIDE SEQUENCE</scope>
    <source>
        <strain evidence="9">ATCC30299</strain>
    </source>
</reference>
<proteinExistence type="predicted"/>
<evidence type="ECO:0000313" key="10">
    <source>
        <dbReference type="Proteomes" id="UP001162131"/>
    </source>
</evidence>
<evidence type="ECO:0000256" key="1">
    <source>
        <dbReference type="ARBA" id="ARBA00004496"/>
    </source>
</evidence>
<dbReference type="EMBL" id="CAJZBQ010000041">
    <property type="protein sequence ID" value="CAG9326681.1"/>
    <property type="molecule type" value="Genomic_DNA"/>
</dbReference>
<evidence type="ECO:0000256" key="5">
    <source>
        <dbReference type="ARBA" id="ARBA00040665"/>
    </source>
</evidence>
<dbReference type="InterPro" id="IPR011990">
    <property type="entry name" value="TPR-like_helical_dom_sf"/>
</dbReference>
<feature type="repeat" description="TPR" evidence="6">
    <location>
        <begin position="281"/>
        <end position="314"/>
    </location>
</feature>
<keyword evidence="4 6" id="KW-0802">TPR repeat</keyword>
<dbReference type="Pfam" id="PF07719">
    <property type="entry name" value="TPR_2"/>
    <property type="match status" value="1"/>
</dbReference>
<evidence type="ECO:0000256" key="2">
    <source>
        <dbReference type="ARBA" id="ARBA00022490"/>
    </source>
</evidence>
<feature type="coiled-coil region" evidence="7">
    <location>
        <begin position="327"/>
        <end position="364"/>
    </location>
</feature>
<dbReference type="PANTHER" id="PTHR46630">
    <property type="entry name" value="TETRATRICOPEPTIDE REPEAT PROTEIN 29"/>
    <property type="match status" value="1"/>
</dbReference>
<feature type="region of interest" description="Disordered" evidence="8">
    <location>
        <begin position="1"/>
        <end position="24"/>
    </location>
</feature>
<dbReference type="SUPFAM" id="SSF48452">
    <property type="entry name" value="TPR-like"/>
    <property type="match status" value="2"/>
</dbReference>
<keyword evidence="3" id="KW-0677">Repeat</keyword>
<dbReference type="PROSITE" id="PS50005">
    <property type="entry name" value="TPR"/>
    <property type="match status" value="1"/>
</dbReference>
<evidence type="ECO:0000256" key="8">
    <source>
        <dbReference type="SAM" id="MobiDB-lite"/>
    </source>
</evidence>
<dbReference type="GO" id="GO:0005929">
    <property type="term" value="C:cilium"/>
    <property type="evidence" value="ECO:0007669"/>
    <property type="project" value="TreeGrafter"/>
</dbReference>
<dbReference type="Pfam" id="PF13176">
    <property type="entry name" value="TPR_7"/>
    <property type="match status" value="1"/>
</dbReference>
<dbReference type="Proteomes" id="UP001162131">
    <property type="component" value="Unassembled WGS sequence"/>
</dbReference>
<dbReference type="GO" id="GO:0003341">
    <property type="term" value="P:cilium movement"/>
    <property type="evidence" value="ECO:0007669"/>
    <property type="project" value="TreeGrafter"/>
</dbReference>
<evidence type="ECO:0000256" key="6">
    <source>
        <dbReference type="PROSITE-ProRule" id="PRU00339"/>
    </source>
</evidence>
<dbReference type="GO" id="GO:0005737">
    <property type="term" value="C:cytoplasm"/>
    <property type="evidence" value="ECO:0007669"/>
    <property type="project" value="UniProtKB-SubCell"/>
</dbReference>
<dbReference type="Gene3D" id="1.25.40.10">
    <property type="entry name" value="Tetratricopeptide repeat domain"/>
    <property type="match status" value="1"/>
</dbReference>
<keyword evidence="10" id="KW-1185">Reference proteome</keyword>
<keyword evidence="2" id="KW-0963">Cytoplasm</keyword>
<dbReference type="InterPro" id="IPR019734">
    <property type="entry name" value="TPR_rpt"/>
</dbReference>
<evidence type="ECO:0000313" key="9">
    <source>
        <dbReference type="EMBL" id="CAG9326681.1"/>
    </source>
</evidence>
<dbReference type="AlphaFoldDB" id="A0AAU9JF55"/>
<dbReference type="SMART" id="SM00028">
    <property type="entry name" value="TPR"/>
    <property type="match status" value="6"/>
</dbReference>
<feature type="compositionally biased region" description="Polar residues" evidence="8">
    <location>
        <begin position="61"/>
        <end position="85"/>
    </location>
</feature>
<comment type="subcellular location">
    <subcellularLocation>
        <location evidence="1">Cytoplasm</location>
    </subcellularLocation>
</comment>
<name>A0AAU9JF55_9CILI</name>
<dbReference type="InterPro" id="IPR013105">
    <property type="entry name" value="TPR_2"/>
</dbReference>
<sequence>MNEVILSKMSSKTQPEPPAYPKPLLGRKFAPIMGAVEKRTTAGKTQFQDFDLSEIPATGKSRPQVSSRSGTASRRNLTGSAQDGHTQIIGRENRETACIKTLQIGYPQSYIDLFYLTHGKFQNLEIKEQVIKDLRERLIPAEQLNREGDYPGSFQGYHELGNYFERMEIYDAATYFYDRCTEIANKRELFYEATTAYQGLGNCAYKTKKIELAISMYERGAKIGEMHDLKHSVITISRSLIEVYRLEADKLEEEGKTEQALEYHLRCLESAKNADDLIAQGTACYRMGLIYFQNTDYQTALEYFQKYLELSRSADYLDGVTNALAKIAATHQEMSNVSQAIKNLEQLNQEASENNKHSAEAEASLHLGLLYQKQGQPKKAVEFLDKHFSLARKLQDRSLIDAARVNLGIAQANCAIENFIDVVGGNLSGLIQWKTKRSKF</sequence>
<evidence type="ECO:0000256" key="7">
    <source>
        <dbReference type="SAM" id="Coils"/>
    </source>
</evidence>
<organism evidence="9 10">
    <name type="scientific">Blepharisma stoltei</name>
    <dbReference type="NCBI Taxonomy" id="1481888"/>
    <lineage>
        <taxon>Eukaryota</taxon>
        <taxon>Sar</taxon>
        <taxon>Alveolata</taxon>
        <taxon>Ciliophora</taxon>
        <taxon>Postciliodesmatophora</taxon>
        <taxon>Heterotrichea</taxon>
        <taxon>Heterotrichida</taxon>
        <taxon>Blepharismidae</taxon>
        <taxon>Blepharisma</taxon>
    </lineage>
</organism>
<dbReference type="PANTHER" id="PTHR46630:SF1">
    <property type="entry name" value="TETRATRICOPEPTIDE REPEAT PROTEIN 29"/>
    <property type="match status" value="1"/>
</dbReference>
<keyword evidence="7" id="KW-0175">Coiled coil</keyword>
<accession>A0AAU9JF55</accession>
<evidence type="ECO:0000256" key="4">
    <source>
        <dbReference type="ARBA" id="ARBA00022803"/>
    </source>
</evidence>
<protein>
    <recommendedName>
        <fullName evidence="5">Tetratricopeptide repeat protein 29</fullName>
    </recommendedName>
</protein>
<feature type="region of interest" description="Disordered" evidence="8">
    <location>
        <begin position="47"/>
        <end position="89"/>
    </location>
</feature>
<dbReference type="InterPro" id="IPR051476">
    <property type="entry name" value="Bac_ResReg_Asp_Phosphatase"/>
</dbReference>
<evidence type="ECO:0000256" key="3">
    <source>
        <dbReference type="ARBA" id="ARBA00022737"/>
    </source>
</evidence>
<comment type="caution">
    <text evidence="9">The sequence shown here is derived from an EMBL/GenBank/DDBJ whole genome shotgun (WGS) entry which is preliminary data.</text>
</comment>
<gene>
    <name evidence="9" type="ORF">BSTOLATCC_MIC41954</name>
</gene>